<comment type="caution">
    <text evidence="1">The sequence shown here is derived from an EMBL/GenBank/DDBJ whole genome shotgun (WGS) entry which is preliminary data.</text>
</comment>
<dbReference type="Pfam" id="PF14116">
    <property type="entry name" value="YyzF"/>
    <property type="match status" value="1"/>
</dbReference>
<name>C2Y2H5_BACMY</name>
<sequence length="64" mass="7147">MKNMNLPCCLEHVELALDIIVDECEVAPVINNVDNSEEEKKTCEFCQNEATYVVSNTDSHTICG</sequence>
<dbReference type="InterPro" id="IPR025626">
    <property type="entry name" value="YyzF"/>
</dbReference>
<dbReference type="AlphaFoldDB" id="C2Y2H5"/>
<dbReference type="EMBL" id="ACMP01000145">
    <property type="protein sequence ID" value="EEL67867.1"/>
    <property type="molecule type" value="Genomic_DNA"/>
</dbReference>
<gene>
    <name evidence="1" type="ORF">bcere0026_51720</name>
</gene>
<dbReference type="Proteomes" id="UP000001753">
    <property type="component" value="Chromosome"/>
</dbReference>
<accession>C2Y2H5</accession>
<evidence type="ECO:0000313" key="1">
    <source>
        <dbReference type="EMBL" id="EEL67867.1"/>
    </source>
</evidence>
<evidence type="ECO:0008006" key="2">
    <source>
        <dbReference type="Google" id="ProtNLM"/>
    </source>
</evidence>
<protein>
    <recommendedName>
        <fullName evidence="2">CxxH/CxxC protein</fullName>
    </recommendedName>
</protein>
<proteinExistence type="predicted"/>
<dbReference type="HOGENOM" id="CLU_191190_1_1_9"/>
<organism evidence="1">
    <name type="scientific">Bacillus mycoides</name>
    <dbReference type="NCBI Taxonomy" id="1405"/>
    <lineage>
        <taxon>Bacteria</taxon>
        <taxon>Bacillati</taxon>
        <taxon>Bacillota</taxon>
        <taxon>Bacilli</taxon>
        <taxon>Bacillales</taxon>
        <taxon>Bacillaceae</taxon>
        <taxon>Bacillus</taxon>
        <taxon>Bacillus cereus group</taxon>
    </lineage>
</organism>
<dbReference type="NCBIfam" id="TIGR04129">
    <property type="entry name" value="CxxH_BA5709"/>
    <property type="match status" value="1"/>
</dbReference>
<reference evidence="1" key="1">
    <citation type="journal article" date="2012" name="Genome Res.">
        <title>Genomic characterization of the Bacillus cereus sensu lato species: Backdrop to the evolution of Bacillus anthracis.</title>
        <authorList>
            <person name="Zwick M.E."/>
            <person name="Joseph S.J."/>
            <person name="Didelot X."/>
            <person name="Chen P.E."/>
            <person name="Bishop-Lilly K.A."/>
            <person name="Stewart A.C."/>
            <person name="Willner K."/>
            <person name="Nolan N."/>
            <person name="Lentz S."/>
            <person name="Thomason M.K."/>
            <person name="Sozhamannan S."/>
            <person name="Mateczun A.J."/>
            <person name="Du L."/>
            <person name="Read T.D."/>
        </authorList>
    </citation>
    <scope>NUCLEOTIDE SEQUENCE [LARGE SCALE GENOMIC DNA]</scope>
    <source>
        <strain evidence="1">AH603</strain>
    </source>
</reference>